<proteinExistence type="predicted"/>
<evidence type="ECO:0000313" key="3">
    <source>
        <dbReference type="RefSeq" id="XP_026727727.1"/>
    </source>
</evidence>
<dbReference type="KEGG" id="tnl:113493894"/>
<dbReference type="GeneID" id="113493894"/>
<dbReference type="PROSITE" id="PS51029">
    <property type="entry name" value="MADF"/>
    <property type="match status" value="1"/>
</dbReference>
<feature type="non-terminal residue" evidence="3">
    <location>
        <position position="120"/>
    </location>
</feature>
<dbReference type="PANTHER" id="PTHR12243">
    <property type="entry name" value="MADF DOMAIN TRANSCRIPTION FACTOR"/>
    <property type="match status" value="1"/>
</dbReference>
<dbReference type="InterPro" id="IPR006578">
    <property type="entry name" value="MADF-dom"/>
</dbReference>
<accession>A0A7E5VHC4</accession>
<dbReference type="OrthoDB" id="6616165at2759"/>
<reference evidence="3" key="1">
    <citation type="submission" date="2025-08" db="UniProtKB">
        <authorList>
            <consortium name="RefSeq"/>
        </authorList>
    </citation>
    <scope>IDENTIFICATION</scope>
</reference>
<dbReference type="InterPro" id="IPR039353">
    <property type="entry name" value="TF_Adf1"/>
</dbReference>
<dbReference type="GO" id="GO:0006357">
    <property type="term" value="P:regulation of transcription by RNA polymerase II"/>
    <property type="evidence" value="ECO:0007669"/>
    <property type="project" value="TreeGrafter"/>
</dbReference>
<gene>
    <name evidence="3" type="primary">LOC113493894</name>
</gene>
<evidence type="ECO:0000313" key="2">
    <source>
        <dbReference type="Proteomes" id="UP000322000"/>
    </source>
</evidence>
<organism evidence="2 3">
    <name type="scientific">Trichoplusia ni</name>
    <name type="common">Cabbage looper</name>
    <dbReference type="NCBI Taxonomy" id="7111"/>
    <lineage>
        <taxon>Eukaryota</taxon>
        <taxon>Metazoa</taxon>
        <taxon>Ecdysozoa</taxon>
        <taxon>Arthropoda</taxon>
        <taxon>Hexapoda</taxon>
        <taxon>Insecta</taxon>
        <taxon>Pterygota</taxon>
        <taxon>Neoptera</taxon>
        <taxon>Endopterygota</taxon>
        <taxon>Lepidoptera</taxon>
        <taxon>Glossata</taxon>
        <taxon>Ditrysia</taxon>
        <taxon>Noctuoidea</taxon>
        <taxon>Noctuidae</taxon>
        <taxon>Plusiinae</taxon>
        <taxon>Trichoplusia</taxon>
    </lineage>
</organism>
<name>A0A7E5VHC4_TRINI</name>
<feature type="domain" description="MADF" evidence="1">
    <location>
        <begin position="11"/>
        <end position="113"/>
    </location>
</feature>
<sequence>MEHDASMDVDTFISVIHARPAIWDLHSDLYSNRNEKIKAWEEICYLFINNFKDKNRKEKSTAVIAATLQRKWKSLRDSFNREIGKQNKSGSGASGRKEYIYFKQLSFLKRLKVQFHHTLL</sequence>
<protein>
    <submittedName>
        <fullName evidence="3">Uncharacterized protein LOC113493894</fullName>
    </submittedName>
</protein>
<dbReference type="Pfam" id="PF10545">
    <property type="entry name" value="MADF_DNA_bdg"/>
    <property type="match status" value="1"/>
</dbReference>
<dbReference type="RefSeq" id="XP_026727727.1">
    <property type="nucleotide sequence ID" value="XM_026871926.1"/>
</dbReference>
<dbReference type="GO" id="GO:0005634">
    <property type="term" value="C:nucleus"/>
    <property type="evidence" value="ECO:0007669"/>
    <property type="project" value="TreeGrafter"/>
</dbReference>
<dbReference type="Proteomes" id="UP000322000">
    <property type="component" value="Chromosome 5"/>
</dbReference>
<dbReference type="AlphaFoldDB" id="A0A7E5VHC4"/>
<dbReference type="PANTHER" id="PTHR12243:SF69">
    <property type="entry name" value="SI:CH73-59F11.3"/>
    <property type="match status" value="1"/>
</dbReference>
<dbReference type="InParanoid" id="A0A7E5VHC4"/>
<dbReference type="SMART" id="SM00595">
    <property type="entry name" value="MADF"/>
    <property type="match status" value="1"/>
</dbReference>
<evidence type="ECO:0000259" key="1">
    <source>
        <dbReference type="PROSITE" id="PS51029"/>
    </source>
</evidence>
<keyword evidence="2" id="KW-1185">Reference proteome</keyword>
<dbReference type="GO" id="GO:0005667">
    <property type="term" value="C:transcription regulator complex"/>
    <property type="evidence" value="ECO:0007669"/>
    <property type="project" value="TreeGrafter"/>
</dbReference>